<organism evidence="1 2">
    <name type="scientific">Pseudomonas orientalis</name>
    <dbReference type="NCBI Taxonomy" id="76758"/>
    <lineage>
        <taxon>Bacteria</taxon>
        <taxon>Pseudomonadati</taxon>
        <taxon>Pseudomonadota</taxon>
        <taxon>Gammaproteobacteria</taxon>
        <taxon>Pseudomonadales</taxon>
        <taxon>Pseudomonadaceae</taxon>
        <taxon>Pseudomonas</taxon>
    </lineage>
</organism>
<gene>
    <name evidence="1" type="ORF">EUX57_23395</name>
</gene>
<dbReference type="EMBL" id="SGFE01000059">
    <property type="protein sequence ID" value="RZI29344.1"/>
    <property type="molecule type" value="Genomic_DNA"/>
</dbReference>
<protein>
    <submittedName>
        <fullName evidence="1">Uncharacterized protein</fullName>
    </submittedName>
</protein>
<sequence length="219" mass="23982">MKAPIYSLRLANASDRDWTFFVYQAAVTKDERIASLVWIASPSLVPAGSHALLMWHAEPSFIWSTHSQHPSPMPFTASGQCVVDLGVDHGVLFNLDNNAPSFESCTRAVAPGPWTIAVEDNVPDHTYLIGTCMDGAGTLVSTAMTSRQYDFTPAYCIAAANHVGAASVVDHSRHHPTLRVNFPADVYALSFYLDEHHHWHPGAKSGISPPCIDRYRPAQ</sequence>
<evidence type="ECO:0000313" key="1">
    <source>
        <dbReference type="EMBL" id="RZI29344.1"/>
    </source>
</evidence>
<accession>A0A4Q7CT03</accession>
<proteinExistence type="predicted"/>
<name>A0A4Q7CT03_9PSED</name>
<reference evidence="1 2" key="1">
    <citation type="submission" date="2019-02" db="EMBL/GenBank/DDBJ databases">
        <title>Pseudomonas spp from wheat grain.</title>
        <authorList>
            <person name="Cho G.-S."/>
            <person name="Franz C.M.A.P."/>
        </authorList>
    </citation>
    <scope>NUCLEOTIDE SEQUENCE [LARGE SCALE GENOMIC DNA]</scope>
    <source>
        <strain evidence="1 2">133NRW</strain>
    </source>
</reference>
<dbReference type="AlphaFoldDB" id="A0A4Q7CT03"/>
<dbReference type="RefSeq" id="WP_122482798.1">
    <property type="nucleotide sequence ID" value="NZ_SGFE01000059.1"/>
</dbReference>
<dbReference type="Proteomes" id="UP000293369">
    <property type="component" value="Unassembled WGS sequence"/>
</dbReference>
<evidence type="ECO:0000313" key="2">
    <source>
        <dbReference type="Proteomes" id="UP000293369"/>
    </source>
</evidence>
<comment type="caution">
    <text evidence="1">The sequence shown here is derived from an EMBL/GenBank/DDBJ whole genome shotgun (WGS) entry which is preliminary data.</text>
</comment>